<protein>
    <recommendedName>
        <fullName evidence="3">CopG family transcriptional regulator</fullName>
    </recommendedName>
</protein>
<organism evidence="1 2">
    <name type="scientific">Hydrogenophaga luteola</name>
    <dbReference type="NCBI Taxonomy" id="1591122"/>
    <lineage>
        <taxon>Bacteria</taxon>
        <taxon>Pseudomonadati</taxon>
        <taxon>Pseudomonadota</taxon>
        <taxon>Betaproteobacteria</taxon>
        <taxon>Burkholderiales</taxon>
        <taxon>Comamonadaceae</taxon>
        <taxon>Hydrogenophaga</taxon>
    </lineage>
</organism>
<reference evidence="2" key="1">
    <citation type="journal article" date="2019" name="Int. J. Syst. Evol. Microbiol.">
        <title>The Global Catalogue of Microorganisms (GCM) 10K type strain sequencing project: providing services to taxonomists for standard genome sequencing and annotation.</title>
        <authorList>
            <consortium name="The Broad Institute Genomics Platform"/>
            <consortium name="The Broad Institute Genome Sequencing Center for Infectious Disease"/>
            <person name="Wu L."/>
            <person name="Ma J."/>
        </authorList>
    </citation>
    <scope>NUCLEOTIDE SEQUENCE [LARGE SCALE GENOMIC DNA]</scope>
    <source>
        <strain evidence="2">KCTC 42501</strain>
    </source>
</reference>
<dbReference type="Proteomes" id="UP001595729">
    <property type="component" value="Unassembled WGS sequence"/>
</dbReference>
<dbReference type="EMBL" id="JBHRXX010000009">
    <property type="protein sequence ID" value="MFC3685832.1"/>
    <property type="molecule type" value="Genomic_DNA"/>
</dbReference>
<evidence type="ECO:0000313" key="2">
    <source>
        <dbReference type="Proteomes" id="UP001595729"/>
    </source>
</evidence>
<comment type="caution">
    <text evidence="1">The sequence shown here is derived from an EMBL/GenBank/DDBJ whole genome shotgun (WGS) entry which is preliminary data.</text>
</comment>
<proteinExistence type="predicted"/>
<keyword evidence="2" id="KW-1185">Reference proteome</keyword>
<evidence type="ECO:0008006" key="3">
    <source>
        <dbReference type="Google" id="ProtNLM"/>
    </source>
</evidence>
<name>A0ABV7W8S7_9BURK</name>
<evidence type="ECO:0000313" key="1">
    <source>
        <dbReference type="EMBL" id="MFC3685832.1"/>
    </source>
</evidence>
<accession>A0ABV7W8S7</accession>
<gene>
    <name evidence="1" type="ORF">ACFOPI_19705</name>
</gene>
<sequence length="182" mass="20102">MGKPQRDRVTIDLRGLREPLQNRALMNQMTPAALVRQAVLAYLAPKSGDQKPDPKPLKYVREEQVVKVTLRLSAGHAALMNYQVRIANVSKSIYVAALIEGAPPPRNHAQAVAALQASTNRLAVISTDLSAFLRILHMVKPGASQELDRYQAGIKTLNQDIRRHLDTASALVAELRATRRTK</sequence>